<dbReference type="Proteomes" id="UP000598996">
    <property type="component" value="Unassembled WGS sequence"/>
</dbReference>
<dbReference type="EMBL" id="JAENHO010000009">
    <property type="protein sequence ID" value="MBL7258800.1"/>
    <property type="molecule type" value="Genomic_DNA"/>
</dbReference>
<sequence length="133" mass="14985">MPVPKLIPIAYEPDYRTDTIGRYDDGLFLASGWDQHIYVHLFTPEGVHRRSIVQRVSSRTAMDSELDTLLADLPGKVYGDIAVELFETHHDGILFGLVDESGDRAGDGVHVDWAELYPDRLGFHAPWDGLYDT</sequence>
<protein>
    <submittedName>
        <fullName evidence="1">Uncharacterized protein</fullName>
    </submittedName>
</protein>
<accession>A0ABS1VWD7</accession>
<comment type="caution">
    <text evidence="1">The sequence shown here is derived from an EMBL/GenBank/DDBJ whole genome shotgun (WGS) entry which is preliminary data.</text>
</comment>
<proteinExistence type="predicted"/>
<name>A0ABS1VWD7_9ACTN</name>
<gene>
    <name evidence="1" type="ORF">JKJ07_31260</name>
</gene>
<keyword evidence="2" id="KW-1185">Reference proteome</keyword>
<evidence type="ECO:0000313" key="1">
    <source>
        <dbReference type="EMBL" id="MBL7258800.1"/>
    </source>
</evidence>
<evidence type="ECO:0000313" key="2">
    <source>
        <dbReference type="Proteomes" id="UP000598996"/>
    </source>
</evidence>
<organism evidence="1 2">
    <name type="scientific">Paractinoplanes lichenicola</name>
    <dbReference type="NCBI Taxonomy" id="2802976"/>
    <lineage>
        <taxon>Bacteria</taxon>
        <taxon>Bacillati</taxon>
        <taxon>Actinomycetota</taxon>
        <taxon>Actinomycetes</taxon>
        <taxon>Micromonosporales</taxon>
        <taxon>Micromonosporaceae</taxon>
        <taxon>Paractinoplanes</taxon>
    </lineage>
</organism>
<reference evidence="1 2" key="1">
    <citation type="submission" date="2021-01" db="EMBL/GenBank/DDBJ databases">
        <title>Actinoplanes sp. nov. LDG1-01 isolated from lichen.</title>
        <authorList>
            <person name="Saeng-In P."/>
            <person name="Phongsopitanun W."/>
            <person name="Kanchanasin P."/>
            <person name="Yuki M."/>
            <person name="Kudo T."/>
            <person name="Ohkuma M."/>
            <person name="Tanasupawat S."/>
        </authorList>
    </citation>
    <scope>NUCLEOTIDE SEQUENCE [LARGE SCALE GENOMIC DNA]</scope>
    <source>
        <strain evidence="1 2">LDG1-01</strain>
    </source>
</reference>
<dbReference type="RefSeq" id="WP_202995454.1">
    <property type="nucleotide sequence ID" value="NZ_JAENHO010000009.1"/>
</dbReference>